<dbReference type="Gene3D" id="3.40.1490.10">
    <property type="entry name" value="Bit1"/>
    <property type="match status" value="1"/>
</dbReference>
<feature type="compositionally biased region" description="Basic and acidic residues" evidence="4">
    <location>
        <begin position="267"/>
        <end position="282"/>
    </location>
</feature>
<evidence type="ECO:0000256" key="1">
    <source>
        <dbReference type="ARBA" id="ARBA00013260"/>
    </source>
</evidence>
<evidence type="ECO:0000256" key="4">
    <source>
        <dbReference type="SAM" id="MobiDB-lite"/>
    </source>
</evidence>
<accession>A0AAF0ESN8</accession>
<evidence type="ECO:0000313" key="5">
    <source>
        <dbReference type="EMBL" id="WFD34520.1"/>
    </source>
</evidence>
<reference evidence="5" key="1">
    <citation type="submission" date="2023-03" db="EMBL/GenBank/DDBJ databases">
        <title>Mating type loci evolution in Malassezia.</title>
        <authorList>
            <person name="Coelho M.A."/>
        </authorList>
    </citation>
    <scope>NUCLEOTIDE SEQUENCE</scope>
    <source>
        <strain evidence="5">CBS 11721</strain>
    </source>
</reference>
<sequence length="405" mass="43394">MPLTQKKAALSGTRSKTQGNEQSDKSATNNSAKSVRAASASATNINTGVGTPSNFAKIPGTSVRTAKYGHTDKISSVDAASDEFRRADKISGADVNASKSDHTAKTSSTGASSDKLGHAAKVYITGADNVKAKILETDTNVKTTSTARMPSTSMIGLKGERFARIPSTGTINVRDGSGPARTGAKEDKNTLRSSVDSASDNSKYQHRDAQPAVRRDTSGKMPEDVKQRLAKLLETDVSFDTPTRMTRRATRLAEAKRKPPSPATTLREARAALRKHASDEPRQTMSQPLVMQLIVDKRLITDEGWPMGPMMAQAAHAAAAVLVQTSTAPNTVEYLAPENLLSMHKVVLQAPEGVGLRDLASQLDEASKQSEEVPAYHLWVEQPEDVPTCLAVAPNRKPKVLHCVF</sequence>
<feature type="region of interest" description="Disordered" evidence="4">
    <location>
        <begin position="253"/>
        <end position="284"/>
    </location>
</feature>
<dbReference type="AlphaFoldDB" id="A0AAF0ESN8"/>
<dbReference type="Proteomes" id="UP001219933">
    <property type="component" value="Chromosome 2"/>
</dbReference>
<organism evidence="5 6">
    <name type="scientific">Malassezia cuniculi</name>
    <dbReference type="NCBI Taxonomy" id="948313"/>
    <lineage>
        <taxon>Eukaryota</taxon>
        <taxon>Fungi</taxon>
        <taxon>Dikarya</taxon>
        <taxon>Basidiomycota</taxon>
        <taxon>Ustilaginomycotina</taxon>
        <taxon>Malasseziomycetes</taxon>
        <taxon>Malasseziales</taxon>
        <taxon>Malasseziaceae</taxon>
        <taxon>Malassezia</taxon>
    </lineage>
</organism>
<dbReference type="EMBL" id="CP119878">
    <property type="protein sequence ID" value="WFD34520.1"/>
    <property type="molecule type" value="Genomic_DNA"/>
</dbReference>
<gene>
    <name evidence="5" type="ORF">MCUN1_001361</name>
</gene>
<evidence type="ECO:0000256" key="2">
    <source>
        <dbReference type="ARBA" id="ARBA00022801"/>
    </source>
</evidence>
<feature type="compositionally biased region" description="Low complexity" evidence="4">
    <location>
        <begin position="31"/>
        <end position="42"/>
    </location>
</feature>
<feature type="compositionally biased region" description="Polar residues" evidence="4">
    <location>
        <begin position="12"/>
        <end position="30"/>
    </location>
</feature>
<name>A0AAF0ESN8_9BASI</name>
<dbReference type="InterPro" id="IPR042237">
    <property type="entry name" value="PTRHD1"/>
</dbReference>
<keyword evidence="2" id="KW-0378">Hydrolase</keyword>
<proteinExistence type="predicted"/>
<feature type="compositionally biased region" description="Polar residues" evidence="4">
    <location>
        <begin position="43"/>
        <end position="54"/>
    </location>
</feature>
<dbReference type="InterPro" id="IPR023476">
    <property type="entry name" value="Pep_tRNA_hydro_II_dom_sf"/>
</dbReference>
<dbReference type="SUPFAM" id="SSF102462">
    <property type="entry name" value="Peptidyl-tRNA hydrolase II"/>
    <property type="match status" value="1"/>
</dbReference>
<feature type="compositionally biased region" description="Basic and acidic residues" evidence="4">
    <location>
        <begin position="203"/>
        <end position="224"/>
    </location>
</feature>
<feature type="region of interest" description="Disordered" evidence="4">
    <location>
        <begin position="1"/>
        <end position="60"/>
    </location>
</feature>
<evidence type="ECO:0000256" key="3">
    <source>
        <dbReference type="ARBA" id="ARBA00048707"/>
    </source>
</evidence>
<dbReference type="Pfam" id="PF01981">
    <property type="entry name" value="PTH2"/>
    <property type="match status" value="1"/>
</dbReference>
<protein>
    <recommendedName>
        <fullName evidence="1">peptidyl-tRNA hydrolase</fullName>
        <ecNumber evidence="1">3.1.1.29</ecNumber>
    </recommendedName>
</protein>
<feature type="region of interest" description="Disordered" evidence="4">
    <location>
        <begin position="166"/>
        <end position="224"/>
    </location>
</feature>
<dbReference type="PANTHER" id="PTHR46194:SF1">
    <property type="entry name" value="PEPTIDYL-TRNA HYDROLASE PTRHD1-RELATED"/>
    <property type="match status" value="1"/>
</dbReference>
<evidence type="ECO:0000313" key="6">
    <source>
        <dbReference type="Proteomes" id="UP001219933"/>
    </source>
</evidence>
<feature type="compositionally biased region" description="Polar residues" evidence="4">
    <location>
        <begin position="191"/>
        <end position="202"/>
    </location>
</feature>
<dbReference type="GO" id="GO:0004045">
    <property type="term" value="F:peptidyl-tRNA hydrolase activity"/>
    <property type="evidence" value="ECO:0007669"/>
    <property type="project" value="UniProtKB-EC"/>
</dbReference>
<feature type="region of interest" description="Disordered" evidence="4">
    <location>
        <begin position="90"/>
        <end position="113"/>
    </location>
</feature>
<dbReference type="EC" id="3.1.1.29" evidence="1"/>
<dbReference type="InterPro" id="IPR002833">
    <property type="entry name" value="PTH2"/>
</dbReference>
<keyword evidence="6" id="KW-1185">Reference proteome</keyword>
<comment type="catalytic activity">
    <reaction evidence="3">
        <text>an N-acyl-L-alpha-aminoacyl-tRNA + H2O = an N-acyl-L-amino acid + a tRNA + H(+)</text>
        <dbReference type="Rhea" id="RHEA:54448"/>
        <dbReference type="Rhea" id="RHEA-COMP:10123"/>
        <dbReference type="Rhea" id="RHEA-COMP:13883"/>
        <dbReference type="ChEBI" id="CHEBI:15377"/>
        <dbReference type="ChEBI" id="CHEBI:15378"/>
        <dbReference type="ChEBI" id="CHEBI:59874"/>
        <dbReference type="ChEBI" id="CHEBI:78442"/>
        <dbReference type="ChEBI" id="CHEBI:138191"/>
        <dbReference type="EC" id="3.1.1.29"/>
    </reaction>
</comment>
<dbReference type="PANTHER" id="PTHR46194">
    <property type="entry name" value="PEPTIDYL-TRNA HYDROLASE PTRHD1-RELATED"/>
    <property type="match status" value="1"/>
</dbReference>